<evidence type="ECO:0000256" key="11">
    <source>
        <dbReference type="SAM" id="Phobius"/>
    </source>
</evidence>
<evidence type="ECO:0000313" key="14">
    <source>
        <dbReference type="EMBL" id="KAF9878698.1"/>
    </source>
</evidence>
<dbReference type="SUPFAM" id="SSF90123">
    <property type="entry name" value="ABC transporter transmembrane region"/>
    <property type="match status" value="2"/>
</dbReference>
<dbReference type="InterPro" id="IPR027417">
    <property type="entry name" value="P-loop_NTPase"/>
</dbReference>
<reference evidence="14" key="1">
    <citation type="submission" date="2020-03" db="EMBL/GenBank/DDBJ databases">
        <authorList>
            <person name="He L."/>
        </authorList>
    </citation>
    <scope>NUCLEOTIDE SEQUENCE</scope>
    <source>
        <strain evidence="14">CkLH20</strain>
    </source>
</reference>
<dbReference type="FunFam" id="1.20.1560.10:FF:000066">
    <property type="entry name" value="ABC multidrug transporter (Eurofung)"/>
    <property type="match status" value="1"/>
</dbReference>
<evidence type="ECO:0000256" key="8">
    <source>
        <dbReference type="ARBA" id="ARBA00022989"/>
    </source>
</evidence>
<evidence type="ECO:0000256" key="6">
    <source>
        <dbReference type="ARBA" id="ARBA00022741"/>
    </source>
</evidence>
<dbReference type="RefSeq" id="XP_038748159.1">
    <property type="nucleotide sequence ID" value="XM_038886317.1"/>
</dbReference>
<dbReference type="CDD" id="cd18579">
    <property type="entry name" value="ABC_6TM_ABCC_D1"/>
    <property type="match status" value="1"/>
</dbReference>
<dbReference type="Pfam" id="PF24357">
    <property type="entry name" value="TMD0_ABC"/>
    <property type="match status" value="1"/>
</dbReference>
<dbReference type="CDD" id="cd18580">
    <property type="entry name" value="ABC_6TM_ABCC_D2"/>
    <property type="match status" value="1"/>
</dbReference>
<keyword evidence="15" id="KW-1185">Reference proteome</keyword>
<name>A0A9P6LMD1_9PEZI</name>
<dbReference type="PROSITE" id="PS50893">
    <property type="entry name" value="ABC_TRANSPORTER_2"/>
    <property type="match status" value="2"/>
</dbReference>
<sequence length="1355" mass="148860">MSCPTSSDQSFGPRVDPACRSFDFTLEFEDIFFACLPSALLVLLAPSRIVPLLRKPATFVVRSRLLVAKLAVLSAVLGLQLAFLALRIQISTFRTSASLGADVLAFIATLTVVVVSVLNHQRSLRPSTLISVYLSASVVLGIPRVRTIWLLGNSGPVPIVQALVFTLTFTALVLESIEAKSSLSESGFQYEKLATAEQRSGFWARTCFSWLANTFRTGYSKVISLADLPGLDPSLESRLLHKSLVAAWSKFFTFAQPFLINTTVTFVGQDRPDSNYGKGLIGAWALVYLGLTVSSSIYQYHNLRFTTRLRGGLIALIYQQTVHTREVDTGEITAVSLMGTDVERIYMSMSALHTVWGSLLDIAVASWLLGLQLSLACLAPIVLVLCFIIAMSRISVATKTAQVQWIEKIQKRLQATTTMLGEMKAVKMLGLSQVMSNNIQNLRGDEIETSKTFRKLLVATLLYSLTPITLAPIATFAIYVIISVFWKNETLLPAQAFTSIALVSLLTTPVVMFIQLLPQVIQSFGCFDRIQAFCEGPNDRVPESTTSRYSTTQISEATANAGADEPGVLKSQVIAFVGESFGWKNDQPILHDLNVDIERDSVTVIVGPVGSGKSTFLSAILGDLIAISSNAKTDAAAKQERESMAFCSQTPWLENGSIRKNILGVSSYEEKWYGSVTSACGLDADFQAVQKGDLTLVGSKGASLSGGQKQRIALARAVYSRRRVVVLDDVFSGMDARTAHHISIRLLGSDGLLRRQHYSVIIATHSHKIMSLADTMISLENVNSADAEDPSSMSHNDVRRKHGEKAVYQYYLRSAGWKAVTFYGVSVVAWMFFSEFSTVWVKWWSESNSAKANQSVGYYMGIYAMLGVLGTIGASLAAWFAFLDIITNTAMNLHSDLLKTTLSFSEDMQLLDMDLPSNLVNYTSTSVSALAKIIILAVFSQYLGITLPFLATVLYFLQRFYLQTSRQVRLLGIEAKAPLYTHFSESVAGVSTIRAFGWEKQYQERNYRHIDLSQRPNYTQSCIQAWLSFVLNLVVAVLAVTLVTIVVIWHDKFSAGSVGVSLVMVIGFSEILSRLIQSWTKLESSVGAVSRIRHFMSDTETEATSGRRSPPPQWPLAGSINFSGVVAYYGSHANPVLKGVSLSVQAGEHVAVCGRSGSGKTSLILSLLQMIDIKEGAIEIDSVDISTLVHTELRHCINVVSQDPFLMPGTIRFNINPFGPALDDEIFIRALERVGVWTLVREQGGLDQEMDVKTWSAGQKQLLCLARAMLRHCKILILDEAMSSVDSETEAVMQEIIDTEFPHCTVLAVMHRLKHVTSYDKVALIGDGQLLEFGEPAALISGETLFSELYRMNSV</sequence>
<feature type="domain" description="ABC transmembrane type-1" evidence="13">
    <location>
        <begin position="825"/>
        <end position="1084"/>
    </location>
</feature>
<evidence type="ECO:0000256" key="1">
    <source>
        <dbReference type="ARBA" id="ARBA00004651"/>
    </source>
</evidence>
<dbReference type="EMBL" id="JAATWM020000009">
    <property type="protein sequence ID" value="KAF9878698.1"/>
    <property type="molecule type" value="Genomic_DNA"/>
</dbReference>
<comment type="subcellular location">
    <subcellularLocation>
        <location evidence="1">Cell membrane</location>
        <topology evidence="1">Multi-pass membrane protein</topology>
    </subcellularLocation>
</comment>
<dbReference type="Pfam" id="PF00664">
    <property type="entry name" value="ABC_membrane"/>
    <property type="match status" value="2"/>
</dbReference>
<dbReference type="InterPro" id="IPR011527">
    <property type="entry name" value="ABC1_TM_dom"/>
</dbReference>
<dbReference type="GO" id="GO:0016887">
    <property type="term" value="F:ATP hydrolysis activity"/>
    <property type="evidence" value="ECO:0007669"/>
    <property type="project" value="InterPro"/>
</dbReference>
<dbReference type="OrthoDB" id="6500128at2759"/>
<feature type="transmembrane region" description="Helical" evidence="11">
    <location>
        <begin position="280"/>
        <end position="300"/>
    </location>
</feature>
<feature type="transmembrane region" description="Helical" evidence="11">
    <location>
        <begin position="1025"/>
        <end position="1049"/>
    </location>
</feature>
<evidence type="ECO:0000256" key="9">
    <source>
        <dbReference type="ARBA" id="ARBA00023136"/>
    </source>
</evidence>
<evidence type="ECO:0000256" key="10">
    <source>
        <dbReference type="ARBA" id="ARBA00023180"/>
    </source>
</evidence>
<dbReference type="GO" id="GO:0140359">
    <property type="term" value="F:ABC-type transporter activity"/>
    <property type="evidence" value="ECO:0007669"/>
    <property type="project" value="InterPro"/>
</dbReference>
<feature type="transmembrane region" description="Helical" evidence="11">
    <location>
        <begin position="65"/>
        <end position="86"/>
    </location>
</feature>
<evidence type="ECO:0000256" key="5">
    <source>
        <dbReference type="ARBA" id="ARBA00022692"/>
    </source>
</evidence>
<feature type="transmembrane region" description="Helical" evidence="11">
    <location>
        <begin position="461"/>
        <end position="486"/>
    </location>
</feature>
<evidence type="ECO:0000313" key="15">
    <source>
        <dbReference type="Proteomes" id="UP000781932"/>
    </source>
</evidence>
<proteinExistence type="inferred from homology"/>
<dbReference type="SMART" id="SM00382">
    <property type="entry name" value="AAA"/>
    <property type="match status" value="2"/>
</dbReference>
<feature type="domain" description="ABC transmembrane type-1" evidence="13">
    <location>
        <begin position="251"/>
        <end position="522"/>
    </location>
</feature>
<dbReference type="InterPro" id="IPR017871">
    <property type="entry name" value="ABC_transporter-like_CS"/>
</dbReference>
<dbReference type="Pfam" id="PF00005">
    <property type="entry name" value="ABC_tran"/>
    <property type="match status" value="2"/>
</dbReference>
<protein>
    <submittedName>
        <fullName evidence="14">ABC multidrug transporter</fullName>
    </submittedName>
</protein>
<comment type="similarity">
    <text evidence="2">Belongs to the ABC transporter superfamily. ABCC family. Conjugate transporter (TC 3.A.1.208) subfamily.</text>
</comment>
<dbReference type="FunFam" id="1.20.1560.10:FF:000055">
    <property type="entry name" value="ABC multidrug transporter (Eurofung)"/>
    <property type="match status" value="1"/>
</dbReference>
<dbReference type="InterPro" id="IPR003439">
    <property type="entry name" value="ABC_transporter-like_ATP-bd"/>
</dbReference>
<organism evidence="14 15">
    <name type="scientific">Colletotrichum karsti</name>
    <dbReference type="NCBI Taxonomy" id="1095194"/>
    <lineage>
        <taxon>Eukaryota</taxon>
        <taxon>Fungi</taxon>
        <taxon>Dikarya</taxon>
        <taxon>Ascomycota</taxon>
        <taxon>Pezizomycotina</taxon>
        <taxon>Sordariomycetes</taxon>
        <taxon>Hypocreomycetidae</taxon>
        <taxon>Glomerellales</taxon>
        <taxon>Glomerellaceae</taxon>
        <taxon>Colletotrichum</taxon>
        <taxon>Colletotrichum boninense species complex</taxon>
    </lineage>
</organism>
<feature type="domain" description="ABC transporter" evidence="12">
    <location>
        <begin position="1120"/>
        <end position="1352"/>
    </location>
</feature>
<evidence type="ECO:0000256" key="7">
    <source>
        <dbReference type="ARBA" id="ARBA00022840"/>
    </source>
</evidence>
<evidence type="ECO:0000256" key="3">
    <source>
        <dbReference type="ARBA" id="ARBA00022448"/>
    </source>
</evidence>
<evidence type="ECO:0000256" key="4">
    <source>
        <dbReference type="ARBA" id="ARBA00022475"/>
    </source>
</evidence>
<comment type="caution">
    <text evidence="14">The sequence shown here is derived from an EMBL/GenBank/DDBJ whole genome shotgun (WGS) entry which is preliminary data.</text>
</comment>
<dbReference type="InterPro" id="IPR056227">
    <property type="entry name" value="TMD0_ABC"/>
</dbReference>
<keyword evidence="5 11" id="KW-0812">Transmembrane</keyword>
<keyword evidence="9 11" id="KW-0472">Membrane</keyword>
<feature type="transmembrane region" description="Helical" evidence="11">
    <location>
        <begin position="1055"/>
        <end position="1072"/>
    </location>
</feature>
<evidence type="ECO:0000259" key="12">
    <source>
        <dbReference type="PROSITE" id="PS50893"/>
    </source>
</evidence>
<evidence type="ECO:0000259" key="13">
    <source>
        <dbReference type="PROSITE" id="PS50929"/>
    </source>
</evidence>
<dbReference type="Gene3D" id="3.40.50.300">
    <property type="entry name" value="P-loop containing nucleotide triphosphate hydrolases"/>
    <property type="match status" value="2"/>
</dbReference>
<feature type="transmembrane region" description="Helical" evidence="11">
    <location>
        <begin position="861"/>
        <end position="883"/>
    </location>
</feature>
<feature type="transmembrane region" description="Helical" evidence="11">
    <location>
        <begin position="492"/>
        <end position="514"/>
    </location>
</feature>
<dbReference type="PANTHER" id="PTHR24223">
    <property type="entry name" value="ATP-BINDING CASSETTE SUB-FAMILY C"/>
    <property type="match status" value="1"/>
</dbReference>
<dbReference type="Proteomes" id="UP000781932">
    <property type="component" value="Unassembled WGS sequence"/>
</dbReference>
<dbReference type="InterPro" id="IPR003593">
    <property type="entry name" value="AAA+_ATPase"/>
</dbReference>
<feature type="transmembrane region" description="Helical" evidence="11">
    <location>
        <begin position="31"/>
        <end position="53"/>
    </location>
</feature>
<gene>
    <name evidence="14" type="ORF">CkaCkLH20_03598</name>
</gene>
<feature type="transmembrane region" description="Helical" evidence="11">
    <location>
        <begin position="820"/>
        <end position="841"/>
    </location>
</feature>
<keyword evidence="4" id="KW-1003">Cell membrane</keyword>
<dbReference type="InterPro" id="IPR050173">
    <property type="entry name" value="ABC_transporter_C-like"/>
</dbReference>
<keyword evidence="8 11" id="KW-1133">Transmembrane helix</keyword>
<dbReference type="InterPro" id="IPR044746">
    <property type="entry name" value="ABCC_6TM_D1"/>
</dbReference>
<feature type="transmembrane region" description="Helical" evidence="11">
    <location>
        <begin position="373"/>
        <end position="391"/>
    </location>
</feature>
<dbReference type="InterPro" id="IPR044726">
    <property type="entry name" value="ABCC_6TM_D2"/>
</dbReference>
<feature type="domain" description="ABC transporter" evidence="12">
    <location>
        <begin position="569"/>
        <end position="806"/>
    </location>
</feature>
<keyword evidence="6" id="KW-0547">Nucleotide-binding</keyword>
<dbReference type="FunFam" id="3.40.50.300:FF:002145">
    <property type="entry name" value="ABC transporter (MsbA subfamily)"/>
    <property type="match status" value="1"/>
</dbReference>
<keyword evidence="3" id="KW-0813">Transport</keyword>
<dbReference type="CDD" id="cd03244">
    <property type="entry name" value="ABCC_MRP_domain2"/>
    <property type="match status" value="1"/>
</dbReference>
<dbReference type="InterPro" id="IPR036640">
    <property type="entry name" value="ABC1_TM_sf"/>
</dbReference>
<dbReference type="PROSITE" id="PS00211">
    <property type="entry name" value="ABC_TRANSPORTER_1"/>
    <property type="match status" value="1"/>
</dbReference>
<keyword evidence="7" id="KW-0067">ATP-binding</keyword>
<dbReference type="GO" id="GO:0005886">
    <property type="term" value="C:plasma membrane"/>
    <property type="evidence" value="ECO:0007669"/>
    <property type="project" value="UniProtKB-SubCell"/>
</dbReference>
<dbReference type="GeneID" id="62159391"/>
<dbReference type="SUPFAM" id="SSF52540">
    <property type="entry name" value="P-loop containing nucleoside triphosphate hydrolases"/>
    <property type="match status" value="2"/>
</dbReference>
<dbReference type="PROSITE" id="PS50929">
    <property type="entry name" value="ABC_TM1F"/>
    <property type="match status" value="2"/>
</dbReference>
<evidence type="ECO:0000256" key="2">
    <source>
        <dbReference type="ARBA" id="ARBA00009726"/>
    </source>
</evidence>
<accession>A0A9P6LMD1</accession>
<dbReference type="Gene3D" id="1.20.1560.10">
    <property type="entry name" value="ABC transporter type 1, transmembrane domain"/>
    <property type="match status" value="2"/>
</dbReference>
<reference evidence="14" key="2">
    <citation type="submission" date="2020-11" db="EMBL/GenBank/DDBJ databases">
        <title>Whole genome sequencing of Colletotrichum sp.</title>
        <authorList>
            <person name="Li H."/>
        </authorList>
    </citation>
    <scope>NUCLEOTIDE SEQUENCE</scope>
    <source>
        <strain evidence="14">CkLH20</strain>
    </source>
</reference>
<dbReference type="GO" id="GO:0005524">
    <property type="term" value="F:ATP binding"/>
    <property type="evidence" value="ECO:0007669"/>
    <property type="project" value="UniProtKB-KW"/>
</dbReference>
<dbReference type="PANTHER" id="PTHR24223:SF404">
    <property type="entry name" value="ABC MULTIDRUG TRANSPORTER (EUROFUNG)-RELATED"/>
    <property type="match status" value="1"/>
</dbReference>
<feature type="transmembrane region" description="Helical" evidence="11">
    <location>
        <begin position="98"/>
        <end position="118"/>
    </location>
</feature>
<keyword evidence="10" id="KW-0325">Glycoprotein</keyword>